<feature type="transmembrane region" description="Helical" evidence="1">
    <location>
        <begin position="200"/>
        <end position="218"/>
    </location>
</feature>
<proteinExistence type="predicted"/>
<keyword evidence="1" id="KW-0472">Membrane</keyword>
<comment type="caution">
    <text evidence="2">The sequence shown here is derived from an EMBL/GenBank/DDBJ whole genome shotgun (WGS) entry which is preliminary data.</text>
</comment>
<organism evidence="2 3">
    <name type="scientific">Enteractinococcus coprophilus</name>
    <dbReference type="NCBI Taxonomy" id="1027633"/>
    <lineage>
        <taxon>Bacteria</taxon>
        <taxon>Bacillati</taxon>
        <taxon>Actinomycetota</taxon>
        <taxon>Actinomycetes</taxon>
        <taxon>Micrococcales</taxon>
        <taxon>Micrococcaceae</taxon>
    </lineage>
</organism>
<protein>
    <submittedName>
        <fullName evidence="2">Uncharacterized protein</fullName>
    </submittedName>
</protein>
<keyword evidence="3" id="KW-1185">Reference proteome</keyword>
<gene>
    <name evidence="2" type="ORF">FB556_2533</name>
</gene>
<feature type="transmembrane region" description="Helical" evidence="1">
    <location>
        <begin position="281"/>
        <end position="303"/>
    </location>
</feature>
<dbReference type="EMBL" id="VFOU01000004">
    <property type="protein sequence ID" value="TQL66054.1"/>
    <property type="molecule type" value="Genomic_DNA"/>
</dbReference>
<keyword evidence="1" id="KW-0812">Transmembrane</keyword>
<keyword evidence="1" id="KW-1133">Transmembrane helix</keyword>
<dbReference type="Proteomes" id="UP000319746">
    <property type="component" value="Unassembled WGS sequence"/>
</dbReference>
<name>A0A543A0E0_9MICC</name>
<sequence length="310" mass="32972">MRNFLAVILAIIVGLTASFGLVSWKLSELIHQPEPVQNILASGESAEEFKAAVPSAVGNLAADTTGVALVDDALNQAVAEASARIVGHDDFDAAWAESLEQTRAGWLQDITVLRDRMETGETLADNATDAQLDLQLGPVTDLTLSMIEDAVTEATVDLPGVETPLLQLDAESETTIATPIPPVSFLTAEQVVMVEELMTMWPAILALAAIIFVMALVVASWGSRWLVLLVSGLVAAVCAVALKLGSMWMQNTVVERTEGDPNQALVRSLLDAVQDWADPQLLVFGATAIGVGLLGILGGFISANRRRSYR</sequence>
<dbReference type="OrthoDB" id="4965312at2"/>
<evidence type="ECO:0000313" key="3">
    <source>
        <dbReference type="Proteomes" id="UP000319746"/>
    </source>
</evidence>
<reference evidence="2 3" key="1">
    <citation type="submission" date="2019-06" db="EMBL/GenBank/DDBJ databases">
        <title>Sequencing the genomes of 1000 actinobacteria strains.</title>
        <authorList>
            <person name="Klenk H.-P."/>
        </authorList>
    </citation>
    <scope>NUCLEOTIDE SEQUENCE [LARGE SCALE GENOMIC DNA]</scope>
    <source>
        <strain evidence="2 3">DSM 24083</strain>
    </source>
</reference>
<evidence type="ECO:0000313" key="2">
    <source>
        <dbReference type="EMBL" id="TQL66054.1"/>
    </source>
</evidence>
<dbReference type="AlphaFoldDB" id="A0A543A0E0"/>
<evidence type="ECO:0000256" key="1">
    <source>
        <dbReference type="SAM" id="Phobius"/>
    </source>
</evidence>
<accession>A0A543A0E0</accession>
<feature type="transmembrane region" description="Helical" evidence="1">
    <location>
        <begin position="225"/>
        <end position="244"/>
    </location>
</feature>
<dbReference type="RefSeq" id="WP_141868179.1">
    <property type="nucleotide sequence ID" value="NZ_BAABAN010000017.1"/>
</dbReference>